<dbReference type="InterPro" id="IPR013767">
    <property type="entry name" value="PAS_fold"/>
</dbReference>
<feature type="transmembrane region" description="Helical" evidence="7">
    <location>
        <begin position="19"/>
        <end position="36"/>
    </location>
</feature>
<dbReference type="Pfam" id="PF02518">
    <property type="entry name" value="HATPase_c"/>
    <property type="match status" value="1"/>
</dbReference>
<feature type="transmembrane region" description="Helical" evidence="7">
    <location>
        <begin position="185"/>
        <end position="203"/>
    </location>
</feature>
<dbReference type="InterPro" id="IPR005467">
    <property type="entry name" value="His_kinase_dom"/>
</dbReference>
<dbReference type="PRINTS" id="PR00344">
    <property type="entry name" value="BCTRLSENSOR"/>
</dbReference>
<dbReference type="SMART" id="SM00448">
    <property type="entry name" value="REC"/>
    <property type="match status" value="1"/>
</dbReference>
<keyword evidence="7" id="KW-1133">Transmembrane helix</keyword>
<keyword evidence="3 6" id="KW-0597">Phosphoprotein</keyword>
<dbReference type="Gene3D" id="3.30.450.40">
    <property type="match status" value="1"/>
</dbReference>
<comment type="catalytic activity">
    <reaction evidence="1">
        <text>ATP + protein L-histidine = ADP + protein N-phospho-L-histidine.</text>
        <dbReference type="EC" id="2.7.13.3"/>
    </reaction>
</comment>
<dbReference type="SUPFAM" id="SSF52172">
    <property type="entry name" value="CheY-like"/>
    <property type="match status" value="1"/>
</dbReference>
<dbReference type="PROSITE" id="PS50113">
    <property type="entry name" value="PAC"/>
    <property type="match status" value="1"/>
</dbReference>
<evidence type="ECO:0000313" key="13">
    <source>
        <dbReference type="Proteomes" id="UP000737171"/>
    </source>
</evidence>
<sequence>MPSDTLAVHAAQPLAGTDIVAFTLGMIALMQAVLWWREREPGMLWLAAAFTLNVVLSHFDSALLPTGSGPNKTYLLINYAVHGCYAFGLVSFLGVAAAWRPRVLALCLAPLAGAGAAVLAGIALPRLLSILPMIWAGVCFFGLCLWAMRREPRAGHGFLVIGAAVGPVYVVWMGAVGADPFLIRYYGWPAVISFGIVLLVVGLTRRQRALRDSERRAVRARDFYEALSRTMHASARAGDAEALYREVCTICVDTARASLAWIGEARGGRLWPVAWAGPGDAYLKDFSLSLDPASPDAVGPIPIAMLSGEPFIANDLLVALAPTPWQQRARRFQMRAAAFFPLRRGGAAVGVLCVYVPEAGFFDDSLVRLLGEMATEISSALDGLERETARVAAVRAAEVGHEHFRRVFNAAPVSVSIATVAGSYLRAVNDTCCARYGYTRDELLGRQMNQLGIGMSAEDRERGLALLAERGVIHNQLVVVRVRSGALRHVLMNAEPIEFEGEACVLNVNVDITERLHAEQALREREQQLAGIVDGAMDAIISVDEQQQVLLFNRAAALLFGLPAEAAIGAPLSRFLVEPLPPAPDSGAARFTLQARDAAGATFPVEASVAHRVQDDRRLATVMLRDLRQQREAEAARRAQQEAETANRAKTDFLSRMSHELRTPLNAVLGFSQLLQASAADRLDDVERHQLDLVFLAAAQLRALIDDVLDLSRVEAGRLAIVLKDAKVDDLLEGVLRMSSLAAQQRQVRLVADTTDAPPRLRTDPIRLRQVLLNLVSNGIKYNRSGGTVRIGVRRGEHRVHIEVADDGLGMSPRQLAGLFEPFNRLGREHGQIEGSGIGLALTRQLIQLMGGEIDVTSREGEGTTVRVSLPWEPPAPARAEHERAWHPTEAGALPGDAAARQATGNDAEPAGVVLYIEDNAVNALLVEQLLKRWPRVSVAHAADGASGLERARALQPDLVLLDMHLPDLDGAEVLGRLRADDSTRALTVIALSASAMPEEQAAARAAGAVAYWTKPLDFAQFLSCIGQLLQPQHAPLDA</sequence>
<evidence type="ECO:0000259" key="10">
    <source>
        <dbReference type="PROSITE" id="PS50112"/>
    </source>
</evidence>
<evidence type="ECO:0000256" key="4">
    <source>
        <dbReference type="ARBA" id="ARBA00022679"/>
    </source>
</evidence>
<feature type="transmembrane region" description="Helical" evidence="7">
    <location>
        <begin position="130"/>
        <end position="148"/>
    </location>
</feature>
<feature type="modified residue" description="4-aspartylphosphate" evidence="6">
    <location>
        <position position="963"/>
    </location>
</feature>
<dbReference type="Gene3D" id="1.10.287.130">
    <property type="match status" value="1"/>
</dbReference>
<protein>
    <recommendedName>
        <fullName evidence="2">histidine kinase</fullName>
        <ecNumber evidence="2">2.7.13.3</ecNumber>
    </recommendedName>
</protein>
<feature type="domain" description="PAS" evidence="10">
    <location>
        <begin position="400"/>
        <end position="448"/>
    </location>
</feature>
<dbReference type="Gene3D" id="3.30.450.20">
    <property type="entry name" value="PAS domain"/>
    <property type="match status" value="2"/>
</dbReference>
<dbReference type="Gene3D" id="3.40.50.2300">
    <property type="match status" value="1"/>
</dbReference>
<dbReference type="Pfam" id="PF00989">
    <property type="entry name" value="PAS"/>
    <property type="match status" value="1"/>
</dbReference>
<dbReference type="InterPro" id="IPR000700">
    <property type="entry name" value="PAS-assoc_C"/>
</dbReference>
<dbReference type="InterPro" id="IPR036097">
    <property type="entry name" value="HisK_dim/P_sf"/>
</dbReference>
<dbReference type="PANTHER" id="PTHR43047">
    <property type="entry name" value="TWO-COMPONENT HISTIDINE PROTEIN KINASE"/>
    <property type="match status" value="1"/>
</dbReference>
<dbReference type="InterPro" id="IPR003661">
    <property type="entry name" value="HisK_dim/P_dom"/>
</dbReference>
<dbReference type="PANTHER" id="PTHR43047:SF72">
    <property type="entry name" value="OSMOSENSING HISTIDINE PROTEIN KINASE SLN1"/>
    <property type="match status" value="1"/>
</dbReference>
<gene>
    <name evidence="12" type="ORF">HLB44_31125</name>
</gene>
<dbReference type="InterPro" id="IPR003018">
    <property type="entry name" value="GAF"/>
</dbReference>
<evidence type="ECO:0000256" key="3">
    <source>
        <dbReference type="ARBA" id="ARBA00022553"/>
    </source>
</evidence>
<keyword evidence="5" id="KW-0418">Kinase</keyword>
<dbReference type="SMART" id="SM00091">
    <property type="entry name" value="PAS"/>
    <property type="match status" value="2"/>
</dbReference>
<dbReference type="PROSITE" id="PS50109">
    <property type="entry name" value="HIS_KIN"/>
    <property type="match status" value="1"/>
</dbReference>
<feature type="domain" description="Response regulatory" evidence="9">
    <location>
        <begin position="913"/>
        <end position="1030"/>
    </location>
</feature>
<evidence type="ECO:0000256" key="1">
    <source>
        <dbReference type="ARBA" id="ARBA00000085"/>
    </source>
</evidence>
<dbReference type="SMART" id="SM00065">
    <property type="entry name" value="GAF"/>
    <property type="match status" value="1"/>
</dbReference>
<feature type="transmembrane region" description="Helical" evidence="7">
    <location>
        <begin position="155"/>
        <end position="173"/>
    </location>
</feature>
<evidence type="ECO:0000259" key="9">
    <source>
        <dbReference type="PROSITE" id="PS50110"/>
    </source>
</evidence>
<dbReference type="PROSITE" id="PS50110">
    <property type="entry name" value="RESPONSE_REGULATORY"/>
    <property type="match status" value="1"/>
</dbReference>
<name>A0ABX2ES35_9BURK</name>
<dbReference type="InterPro" id="IPR035965">
    <property type="entry name" value="PAS-like_dom_sf"/>
</dbReference>
<evidence type="ECO:0000256" key="5">
    <source>
        <dbReference type="ARBA" id="ARBA00022777"/>
    </source>
</evidence>
<dbReference type="SUPFAM" id="SSF55785">
    <property type="entry name" value="PYP-like sensor domain (PAS domain)"/>
    <property type="match status" value="2"/>
</dbReference>
<dbReference type="InterPro" id="IPR036890">
    <property type="entry name" value="HATPase_C_sf"/>
</dbReference>
<dbReference type="Pfam" id="PF13185">
    <property type="entry name" value="GAF_2"/>
    <property type="match status" value="1"/>
</dbReference>
<feature type="transmembrane region" description="Helical" evidence="7">
    <location>
        <begin position="43"/>
        <end position="64"/>
    </location>
</feature>
<dbReference type="CDD" id="cd00130">
    <property type="entry name" value="PAS"/>
    <property type="match status" value="1"/>
</dbReference>
<dbReference type="RefSeq" id="WP_173132658.1">
    <property type="nucleotide sequence ID" value="NZ_JABRWJ010000012.1"/>
</dbReference>
<dbReference type="PROSITE" id="PS50112">
    <property type="entry name" value="PAS"/>
    <property type="match status" value="2"/>
</dbReference>
<evidence type="ECO:0000313" key="12">
    <source>
        <dbReference type="EMBL" id="NRF71448.1"/>
    </source>
</evidence>
<dbReference type="Proteomes" id="UP000737171">
    <property type="component" value="Unassembled WGS sequence"/>
</dbReference>
<dbReference type="InterPro" id="IPR000014">
    <property type="entry name" value="PAS"/>
</dbReference>
<proteinExistence type="predicted"/>
<dbReference type="EMBL" id="JABRWJ010000012">
    <property type="protein sequence ID" value="NRF71448.1"/>
    <property type="molecule type" value="Genomic_DNA"/>
</dbReference>
<evidence type="ECO:0000256" key="6">
    <source>
        <dbReference type="PROSITE-ProRule" id="PRU00169"/>
    </source>
</evidence>
<dbReference type="NCBIfam" id="TIGR00229">
    <property type="entry name" value="sensory_box"/>
    <property type="match status" value="2"/>
</dbReference>
<comment type="caution">
    <text evidence="12">The sequence shown here is derived from an EMBL/GenBank/DDBJ whole genome shotgun (WGS) entry which is preliminary data.</text>
</comment>
<dbReference type="SUPFAM" id="SSF47384">
    <property type="entry name" value="Homodimeric domain of signal transducing histidine kinase"/>
    <property type="match status" value="1"/>
</dbReference>
<feature type="domain" description="PAC" evidence="11">
    <location>
        <begin position="473"/>
        <end position="524"/>
    </location>
</feature>
<dbReference type="InterPro" id="IPR011006">
    <property type="entry name" value="CheY-like_superfamily"/>
</dbReference>
<dbReference type="InterPro" id="IPR001789">
    <property type="entry name" value="Sig_transdc_resp-reg_receiver"/>
</dbReference>
<keyword evidence="13" id="KW-1185">Reference proteome</keyword>
<dbReference type="SMART" id="SM00388">
    <property type="entry name" value="HisKA"/>
    <property type="match status" value="1"/>
</dbReference>
<keyword evidence="7" id="KW-0472">Membrane</keyword>
<dbReference type="Pfam" id="PF13426">
    <property type="entry name" value="PAS_9"/>
    <property type="match status" value="1"/>
</dbReference>
<dbReference type="InterPro" id="IPR004358">
    <property type="entry name" value="Sig_transdc_His_kin-like_C"/>
</dbReference>
<dbReference type="Pfam" id="PF00072">
    <property type="entry name" value="Response_reg"/>
    <property type="match status" value="1"/>
</dbReference>
<feature type="domain" description="Histidine kinase" evidence="8">
    <location>
        <begin position="656"/>
        <end position="874"/>
    </location>
</feature>
<feature type="domain" description="PAS" evidence="10">
    <location>
        <begin position="525"/>
        <end position="579"/>
    </location>
</feature>
<keyword evidence="7" id="KW-0812">Transmembrane</keyword>
<dbReference type="InterPro" id="IPR029016">
    <property type="entry name" value="GAF-like_dom_sf"/>
</dbReference>
<keyword evidence="4" id="KW-0808">Transferase</keyword>
<dbReference type="SUPFAM" id="SSF55781">
    <property type="entry name" value="GAF domain-like"/>
    <property type="match status" value="1"/>
</dbReference>
<accession>A0ABX2ES35</accession>
<feature type="transmembrane region" description="Helical" evidence="7">
    <location>
        <begin position="76"/>
        <end position="96"/>
    </location>
</feature>
<dbReference type="Pfam" id="PF00512">
    <property type="entry name" value="HisKA"/>
    <property type="match status" value="1"/>
</dbReference>
<dbReference type="EC" id="2.7.13.3" evidence="2"/>
<evidence type="ECO:0000259" key="11">
    <source>
        <dbReference type="PROSITE" id="PS50113"/>
    </source>
</evidence>
<evidence type="ECO:0000256" key="2">
    <source>
        <dbReference type="ARBA" id="ARBA00012438"/>
    </source>
</evidence>
<dbReference type="CDD" id="cd00082">
    <property type="entry name" value="HisKA"/>
    <property type="match status" value="1"/>
</dbReference>
<evidence type="ECO:0000256" key="7">
    <source>
        <dbReference type="SAM" id="Phobius"/>
    </source>
</evidence>
<organism evidence="12 13">
    <name type="scientific">Pseudaquabacterium terrae</name>
    <dbReference type="NCBI Taxonomy" id="2732868"/>
    <lineage>
        <taxon>Bacteria</taxon>
        <taxon>Pseudomonadati</taxon>
        <taxon>Pseudomonadota</taxon>
        <taxon>Betaproteobacteria</taxon>
        <taxon>Burkholderiales</taxon>
        <taxon>Sphaerotilaceae</taxon>
        <taxon>Pseudaquabacterium</taxon>
    </lineage>
</organism>
<dbReference type="InterPro" id="IPR003594">
    <property type="entry name" value="HATPase_dom"/>
</dbReference>
<evidence type="ECO:0000259" key="8">
    <source>
        <dbReference type="PROSITE" id="PS50109"/>
    </source>
</evidence>
<feature type="transmembrane region" description="Helical" evidence="7">
    <location>
        <begin position="103"/>
        <end position="124"/>
    </location>
</feature>
<dbReference type="SMART" id="SM00387">
    <property type="entry name" value="HATPase_c"/>
    <property type="match status" value="1"/>
</dbReference>
<dbReference type="SUPFAM" id="SSF55874">
    <property type="entry name" value="ATPase domain of HSP90 chaperone/DNA topoisomerase II/histidine kinase"/>
    <property type="match status" value="1"/>
</dbReference>
<reference evidence="12 13" key="1">
    <citation type="submission" date="2020-05" db="EMBL/GenBank/DDBJ databases">
        <title>Aquincola sp. isolate from soil.</title>
        <authorList>
            <person name="Han J."/>
            <person name="Kim D.-U."/>
        </authorList>
    </citation>
    <scope>NUCLEOTIDE SEQUENCE [LARGE SCALE GENOMIC DNA]</scope>
    <source>
        <strain evidence="12 13">S2</strain>
    </source>
</reference>
<dbReference type="Gene3D" id="3.30.565.10">
    <property type="entry name" value="Histidine kinase-like ATPase, C-terminal domain"/>
    <property type="match status" value="1"/>
</dbReference>